<comment type="caution">
    <text evidence="2">The sequence shown here is derived from an EMBL/GenBank/DDBJ whole genome shotgun (WGS) entry which is preliminary data.</text>
</comment>
<dbReference type="Proteomes" id="UP000252519">
    <property type="component" value="Unassembled WGS sequence"/>
</dbReference>
<evidence type="ECO:0000313" key="2">
    <source>
        <dbReference type="EMBL" id="RCN30883.1"/>
    </source>
</evidence>
<name>A0A368FFF3_ANCCA</name>
<dbReference type="STRING" id="29170.A0A368FFF3"/>
<dbReference type="EMBL" id="JOJR01001441">
    <property type="protein sequence ID" value="RCN30883.1"/>
    <property type="molecule type" value="Genomic_DNA"/>
</dbReference>
<proteinExistence type="predicted"/>
<evidence type="ECO:0000256" key="1">
    <source>
        <dbReference type="SAM" id="MobiDB-lite"/>
    </source>
</evidence>
<dbReference type="AlphaFoldDB" id="A0A368FFF3"/>
<feature type="region of interest" description="Disordered" evidence="1">
    <location>
        <begin position="1"/>
        <end position="21"/>
    </location>
</feature>
<accession>A0A368FFF3</accession>
<sequence>MRPHPQPRSGVRRSQLWRGDDSITQSVGHIAAHPESRTRANSLKTFHAAPSIERTPQRRHISNEEQHKLELLQQIEENKRRRELEKQKEREEEEREIRRQIIQVLGVVQSGKAVLFRLERYNEKIRQEEEEERRKQREKAEMMERRSEEVRASNERRARRNSSPRKGGEGILLLHMELCPHRTLPAFYTRETKLAHYKDSPEDCMLLFKGPGKFRTNIDTINCKKSITVFNELLFRARFFSERKNSVSPSEEPRLEWWQKKPTWQQKVGCHR</sequence>
<feature type="compositionally biased region" description="Basic and acidic residues" evidence="1">
    <location>
        <begin position="126"/>
        <end position="156"/>
    </location>
</feature>
<feature type="region of interest" description="Disordered" evidence="1">
    <location>
        <begin position="126"/>
        <end position="168"/>
    </location>
</feature>
<keyword evidence="3" id="KW-1185">Reference proteome</keyword>
<organism evidence="2 3">
    <name type="scientific">Ancylostoma caninum</name>
    <name type="common">Dog hookworm</name>
    <dbReference type="NCBI Taxonomy" id="29170"/>
    <lineage>
        <taxon>Eukaryota</taxon>
        <taxon>Metazoa</taxon>
        <taxon>Ecdysozoa</taxon>
        <taxon>Nematoda</taxon>
        <taxon>Chromadorea</taxon>
        <taxon>Rhabditida</taxon>
        <taxon>Rhabditina</taxon>
        <taxon>Rhabditomorpha</taxon>
        <taxon>Strongyloidea</taxon>
        <taxon>Ancylostomatidae</taxon>
        <taxon>Ancylostomatinae</taxon>
        <taxon>Ancylostoma</taxon>
    </lineage>
</organism>
<protein>
    <submittedName>
        <fullName evidence="2">Uncharacterized protein</fullName>
    </submittedName>
</protein>
<dbReference type="OrthoDB" id="5876441at2759"/>
<reference evidence="2 3" key="1">
    <citation type="submission" date="2014-10" db="EMBL/GenBank/DDBJ databases">
        <title>Draft genome of the hookworm Ancylostoma caninum.</title>
        <authorList>
            <person name="Mitreva M."/>
        </authorList>
    </citation>
    <scope>NUCLEOTIDE SEQUENCE [LARGE SCALE GENOMIC DNA]</scope>
    <source>
        <strain evidence="2 3">Baltimore</strain>
    </source>
</reference>
<evidence type="ECO:0000313" key="3">
    <source>
        <dbReference type="Proteomes" id="UP000252519"/>
    </source>
</evidence>
<gene>
    <name evidence="2" type="ORF">ANCCAN_23344</name>
</gene>